<name>A0A0S2HXX5_9BACT</name>
<protein>
    <recommendedName>
        <fullName evidence="1">DUF2007 domain-containing protein</fullName>
    </recommendedName>
</protein>
<feature type="domain" description="DUF2007" evidence="1">
    <location>
        <begin position="6"/>
        <end position="67"/>
    </location>
</feature>
<dbReference type="Gene3D" id="3.30.70.790">
    <property type="entry name" value="UreE, C-terminal domain"/>
    <property type="match status" value="1"/>
</dbReference>
<reference evidence="2 3" key="1">
    <citation type="submission" date="2015-11" db="EMBL/GenBank/DDBJ databases">
        <title>Description and complete genome sequence of a novel strain predominating in hypersaline microbial mats and representing a new family of the Bacteriodetes phylum.</title>
        <authorList>
            <person name="Spring S."/>
            <person name="Bunk B."/>
            <person name="Sproer C."/>
            <person name="Klenk H.-P."/>
        </authorList>
    </citation>
    <scope>NUCLEOTIDE SEQUENCE [LARGE SCALE GENOMIC DNA]</scope>
    <source>
        <strain evidence="2 3">L21-Spi-D4</strain>
    </source>
</reference>
<gene>
    <name evidence="2" type="ORF">L21SP5_01291</name>
</gene>
<evidence type="ECO:0000259" key="1">
    <source>
        <dbReference type="Pfam" id="PF09413"/>
    </source>
</evidence>
<dbReference type="KEGG" id="blq:L21SP5_01291"/>
<dbReference type="Proteomes" id="UP000064893">
    <property type="component" value="Chromosome"/>
</dbReference>
<proteinExistence type="predicted"/>
<evidence type="ECO:0000313" key="2">
    <source>
        <dbReference type="EMBL" id="ALO14945.1"/>
    </source>
</evidence>
<evidence type="ECO:0000313" key="3">
    <source>
        <dbReference type="Proteomes" id="UP000064893"/>
    </source>
</evidence>
<keyword evidence="3" id="KW-1185">Reference proteome</keyword>
<dbReference type="OrthoDB" id="1467917at2"/>
<dbReference type="AlphaFoldDB" id="A0A0S2HXX5"/>
<dbReference type="EMBL" id="CP013118">
    <property type="protein sequence ID" value="ALO14945.1"/>
    <property type="molecule type" value="Genomic_DNA"/>
</dbReference>
<accession>A0A0S2HXX5</accession>
<dbReference type="InterPro" id="IPR018551">
    <property type="entry name" value="DUF2007"/>
</dbReference>
<dbReference type="RefSeq" id="WP_057952455.1">
    <property type="nucleotide sequence ID" value="NZ_CP013118.1"/>
</dbReference>
<dbReference type="Pfam" id="PF09413">
    <property type="entry name" value="DUF2007"/>
    <property type="match status" value="1"/>
</dbReference>
<organism evidence="2 3">
    <name type="scientific">Salinivirga cyanobacteriivorans</name>
    <dbReference type="NCBI Taxonomy" id="1307839"/>
    <lineage>
        <taxon>Bacteria</taxon>
        <taxon>Pseudomonadati</taxon>
        <taxon>Bacteroidota</taxon>
        <taxon>Bacteroidia</taxon>
        <taxon>Bacteroidales</taxon>
        <taxon>Salinivirgaceae</taxon>
        <taxon>Salinivirga</taxon>
    </lineage>
</organism>
<dbReference type="STRING" id="1307839.L21SP5_01291"/>
<sequence length="69" mass="7922">MAANDWQMVFSTGQAYQAYIIKDLLKDHEIEAVVIDKQDSFYVTVGEIEVYVEAENVIKAKHLIKKADF</sequence>